<dbReference type="RefSeq" id="WP_390243944.1">
    <property type="nucleotide sequence ID" value="NZ_JBHTAB010000003.1"/>
</dbReference>
<evidence type="ECO:0000313" key="7">
    <source>
        <dbReference type="EMBL" id="MFC7129446.1"/>
    </source>
</evidence>
<feature type="transmembrane region" description="Helical" evidence="6">
    <location>
        <begin position="311"/>
        <end position="330"/>
    </location>
</feature>
<dbReference type="Pfam" id="PF01943">
    <property type="entry name" value="Polysacc_synt"/>
    <property type="match status" value="1"/>
</dbReference>
<organism evidence="7 8">
    <name type="scientific">Haloferax chudinovii</name>
    <dbReference type="NCBI Taxonomy" id="1109010"/>
    <lineage>
        <taxon>Archaea</taxon>
        <taxon>Methanobacteriati</taxon>
        <taxon>Methanobacteriota</taxon>
        <taxon>Stenosarchaea group</taxon>
        <taxon>Halobacteria</taxon>
        <taxon>Halobacteriales</taxon>
        <taxon>Haloferacaceae</taxon>
        <taxon>Haloferax</taxon>
    </lineage>
</organism>
<keyword evidence="3 6" id="KW-0812">Transmembrane</keyword>
<dbReference type="AlphaFoldDB" id="A0ABD5XE12"/>
<name>A0ABD5XE12_9EURY</name>
<feature type="transmembrane region" description="Helical" evidence="6">
    <location>
        <begin position="74"/>
        <end position="96"/>
    </location>
</feature>
<dbReference type="EMBL" id="JBHTAB010000003">
    <property type="protein sequence ID" value="MFC7129446.1"/>
    <property type="molecule type" value="Genomic_DNA"/>
</dbReference>
<dbReference type="InterPro" id="IPR050833">
    <property type="entry name" value="Poly_Biosynth_Transport"/>
</dbReference>
<feature type="transmembrane region" description="Helical" evidence="6">
    <location>
        <begin position="406"/>
        <end position="428"/>
    </location>
</feature>
<feature type="transmembrane region" description="Helical" evidence="6">
    <location>
        <begin position="108"/>
        <end position="129"/>
    </location>
</feature>
<comment type="subcellular location">
    <subcellularLocation>
        <location evidence="1">Cell membrane</location>
        <topology evidence="1">Multi-pass membrane protein</topology>
    </subcellularLocation>
</comment>
<keyword evidence="8" id="KW-1185">Reference proteome</keyword>
<evidence type="ECO:0000313" key="8">
    <source>
        <dbReference type="Proteomes" id="UP001596460"/>
    </source>
</evidence>
<evidence type="ECO:0000256" key="4">
    <source>
        <dbReference type="ARBA" id="ARBA00022989"/>
    </source>
</evidence>
<dbReference type="InterPro" id="IPR002797">
    <property type="entry name" value="Polysacc_synth"/>
</dbReference>
<feature type="transmembrane region" description="Helical" evidence="6">
    <location>
        <begin position="167"/>
        <end position="185"/>
    </location>
</feature>
<dbReference type="GO" id="GO:0005886">
    <property type="term" value="C:plasma membrane"/>
    <property type="evidence" value="ECO:0007669"/>
    <property type="project" value="UniProtKB-SubCell"/>
</dbReference>
<dbReference type="PANTHER" id="PTHR30250">
    <property type="entry name" value="PST FAMILY PREDICTED COLANIC ACID TRANSPORTER"/>
    <property type="match status" value="1"/>
</dbReference>
<feature type="transmembrane region" description="Helical" evidence="6">
    <location>
        <begin position="440"/>
        <end position="458"/>
    </location>
</feature>
<evidence type="ECO:0000256" key="5">
    <source>
        <dbReference type="ARBA" id="ARBA00023136"/>
    </source>
</evidence>
<sequence>MRIGQTSFIFFVSKLVASLLGFVATIYFARTLGPDVLGYYALVVSLVAWIELGGRSFSTAVKKRISEATDPNQYFTAGGITLVFVGSLGILLILVFQTQINNYVGENVALFAAALLVANLIYVFVSAVLEGERQVHISGILVPLRTGIRSAVQIFLVLYGFQLVGMLAGYLIAGIATGIIGFAYISSKFEIPKKRHFKSMYNYAKFSWLGTLKARTYNDVDIIVLGALTSSTFVGIYSVAWGISKFMAVFDSSLRSALFPEISKAKVENDEQIAGKLVSDSLRYSGFVSIPGLFGGMVLGDQILQIYGPEFVQGTTVLSLLILATVIYGYQTQLTNAIDALDRPKISFNINIVFILTNVVLNVLLIPIVGWAGAAAATVLSASLGVVLAFQALTNLLEFGVPINEIVYQVGSGLLMSVVVIALQDVLVTTHIVDRPTGRLVILIIAGALVYFLTLLAISRDFRKTVDSNLPFKVPFVH</sequence>
<feature type="transmembrane region" description="Helical" evidence="6">
    <location>
        <begin position="222"/>
        <end position="243"/>
    </location>
</feature>
<evidence type="ECO:0000256" key="6">
    <source>
        <dbReference type="SAM" id="Phobius"/>
    </source>
</evidence>
<gene>
    <name evidence="7" type="ORF">ACFQI8_08555</name>
</gene>
<dbReference type="PANTHER" id="PTHR30250:SF28">
    <property type="entry name" value="POLYSACCHARIDE BIOSYNTHESIS PROTEIN"/>
    <property type="match status" value="1"/>
</dbReference>
<protein>
    <submittedName>
        <fullName evidence="7">Flippase</fullName>
    </submittedName>
</protein>
<reference evidence="7 8" key="1">
    <citation type="journal article" date="2019" name="Int. J. Syst. Evol. Microbiol.">
        <title>The Global Catalogue of Microorganisms (GCM) 10K type strain sequencing project: providing services to taxonomists for standard genome sequencing and annotation.</title>
        <authorList>
            <consortium name="The Broad Institute Genomics Platform"/>
            <consortium name="The Broad Institute Genome Sequencing Center for Infectious Disease"/>
            <person name="Wu L."/>
            <person name="Ma J."/>
        </authorList>
    </citation>
    <scope>NUCLEOTIDE SEQUENCE [LARGE SCALE GENOMIC DNA]</scope>
    <source>
        <strain evidence="7 8">DSM 26526</strain>
    </source>
</reference>
<feature type="transmembrane region" description="Helical" evidence="6">
    <location>
        <begin position="350"/>
        <end position="369"/>
    </location>
</feature>
<accession>A0ABD5XE12</accession>
<dbReference type="Proteomes" id="UP001596460">
    <property type="component" value="Unassembled WGS sequence"/>
</dbReference>
<keyword evidence="5 6" id="KW-0472">Membrane</keyword>
<feature type="transmembrane region" description="Helical" evidence="6">
    <location>
        <begin position="7"/>
        <end position="30"/>
    </location>
</feature>
<dbReference type="CDD" id="cd13128">
    <property type="entry name" value="MATE_Wzx_like"/>
    <property type="match status" value="1"/>
</dbReference>
<keyword evidence="2" id="KW-1003">Cell membrane</keyword>
<comment type="caution">
    <text evidence="7">The sequence shown here is derived from an EMBL/GenBank/DDBJ whole genome shotgun (WGS) entry which is preliminary data.</text>
</comment>
<evidence type="ECO:0000256" key="3">
    <source>
        <dbReference type="ARBA" id="ARBA00022692"/>
    </source>
</evidence>
<keyword evidence="4 6" id="KW-1133">Transmembrane helix</keyword>
<evidence type="ECO:0000256" key="2">
    <source>
        <dbReference type="ARBA" id="ARBA00022475"/>
    </source>
</evidence>
<proteinExistence type="predicted"/>
<evidence type="ECO:0000256" key="1">
    <source>
        <dbReference type="ARBA" id="ARBA00004651"/>
    </source>
</evidence>
<feature type="transmembrane region" description="Helical" evidence="6">
    <location>
        <begin position="376"/>
        <end position="394"/>
    </location>
</feature>